<protein>
    <submittedName>
        <fullName evidence="3">ComEA protein</fullName>
    </submittedName>
</protein>
<keyword evidence="1" id="KW-0812">Transmembrane</keyword>
<dbReference type="PANTHER" id="PTHR21180">
    <property type="entry name" value="ENDONUCLEASE/EXONUCLEASE/PHOSPHATASE FAMILY DOMAIN-CONTAINING PROTEIN 1"/>
    <property type="match status" value="1"/>
</dbReference>
<dbReference type="InterPro" id="IPR004509">
    <property type="entry name" value="Competence_ComEA_HhH"/>
</dbReference>
<feature type="transmembrane region" description="Helical" evidence="1">
    <location>
        <begin position="12"/>
        <end position="31"/>
    </location>
</feature>
<evidence type="ECO:0000313" key="4">
    <source>
        <dbReference type="Proteomes" id="UP000006035"/>
    </source>
</evidence>
<dbReference type="InterPro" id="IPR019554">
    <property type="entry name" value="Soluble_ligand-bd"/>
</dbReference>
<dbReference type="NCBIfam" id="TIGR00426">
    <property type="entry name" value="competence protein ComEA helix-hairpin-helix repeat region"/>
    <property type="match status" value="1"/>
</dbReference>
<dbReference type="Pfam" id="PF12836">
    <property type="entry name" value="HHH_3"/>
    <property type="match status" value="1"/>
</dbReference>
<feature type="domain" description="Helix-hairpin-helix DNA-binding motif class 1" evidence="2">
    <location>
        <begin position="159"/>
        <end position="178"/>
    </location>
</feature>
<organism evidence="3 4">
    <name type="scientific">Limosilactobacillus oris F0423</name>
    <dbReference type="NCBI Taxonomy" id="944562"/>
    <lineage>
        <taxon>Bacteria</taxon>
        <taxon>Bacillati</taxon>
        <taxon>Bacillota</taxon>
        <taxon>Bacilli</taxon>
        <taxon>Lactobacillales</taxon>
        <taxon>Lactobacillaceae</taxon>
        <taxon>Limosilactobacillus</taxon>
    </lineage>
</organism>
<name>A0ABN0D6P2_9LACO</name>
<dbReference type="PANTHER" id="PTHR21180:SF32">
    <property type="entry name" value="ENDONUCLEASE_EXONUCLEASE_PHOSPHATASE FAMILY DOMAIN-CONTAINING PROTEIN 1"/>
    <property type="match status" value="1"/>
</dbReference>
<dbReference type="RefSeq" id="WP_003715173.1">
    <property type="nucleotide sequence ID" value="NZ_AFTL01000009.1"/>
</dbReference>
<evidence type="ECO:0000313" key="3">
    <source>
        <dbReference type="EMBL" id="EGS37990.1"/>
    </source>
</evidence>
<accession>A0ABN0D6P2</accession>
<comment type="caution">
    <text evidence="3">The sequence shown here is derived from an EMBL/GenBank/DDBJ whole genome shotgun (WGS) entry which is preliminary data.</text>
</comment>
<dbReference type="Proteomes" id="UP000006035">
    <property type="component" value="Unassembled WGS sequence"/>
</dbReference>
<evidence type="ECO:0000259" key="2">
    <source>
        <dbReference type="SMART" id="SM00278"/>
    </source>
</evidence>
<dbReference type="InterPro" id="IPR051675">
    <property type="entry name" value="Endo/Exo/Phosphatase_dom_1"/>
</dbReference>
<keyword evidence="1" id="KW-0472">Membrane</keyword>
<dbReference type="SUPFAM" id="SSF47781">
    <property type="entry name" value="RuvA domain 2-like"/>
    <property type="match status" value="1"/>
</dbReference>
<dbReference type="EMBL" id="AFTL01000009">
    <property type="protein sequence ID" value="EGS37990.1"/>
    <property type="molecule type" value="Genomic_DNA"/>
</dbReference>
<dbReference type="Pfam" id="PF10531">
    <property type="entry name" value="SLBB"/>
    <property type="match status" value="1"/>
</dbReference>
<dbReference type="Gene3D" id="3.10.560.10">
    <property type="entry name" value="Outer membrane lipoprotein wza domain like"/>
    <property type="match status" value="1"/>
</dbReference>
<evidence type="ECO:0000256" key="1">
    <source>
        <dbReference type="SAM" id="Phobius"/>
    </source>
</evidence>
<keyword evidence="4" id="KW-1185">Reference proteome</keyword>
<dbReference type="InterPro" id="IPR003583">
    <property type="entry name" value="Hlx-hairpin-Hlx_DNA-bd_motif"/>
</dbReference>
<keyword evidence="1" id="KW-1133">Transmembrane helix</keyword>
<reference evidence="3 4" key="1">
    <citation type="submission" date="2011-05" db="EMBL/GenBank/DDBJ databases">
        <authorList>
            <person name="Durkin A.S."/>
            <person name="Kim M."/>
            <person name="Radune D."/>
            <person name="Hostetler J."/>
            <person name="Torralba M."/>
            <person name="Gillis M."/>
            <person name="Methe B."/>
            <person name="Sutton G."/>
            <person name="Nelson K.E."/>
        </authorList>
    </citation>
    <scope>NUCLEOTIDE SEQUENCE [LARGE SCALE GENOMIC DNA]</scope>
    <source>
        <strain evidence="3 4">F0423</strain>
    </source>
</reference>
<dbReference type="InterPro" id="IPR010994">
    <property type="entry name" value="RuvA_2-like"/>
</dbReference>
<sequence>MEKFKELWALYRYQIIVGTAALLAAIALLVYRTVKTAPSSEQAGLSSAASSAHVSSDASTVSNRSPARVCVDVKGAVQKPGVYYFKRGARIQEAIRAAGGVLPNAAMKDVNLARELADQQIIYIPAEGEQVANQAPAGPDAADPVTGKAPVNLNTATKEQLCQITGIGDKKADLILEYRQQHGQFKTVDELMQVSGFGEKTVAKIKEQVAV</sequence>
<dbReference type="SMART" id="SM00278">
    <property type="entry name" value="HhH1"/>
    <property type="match status" value="2"/>
</dbReference>
<dbReference type="Gene3D" id="1.10.150.310">
    <property type="entry name" value="Tex RuvX-like domain-like"/>
    <property type="match status" value="1"/>
</dbReference>
<feature type="domain" description="Helix-hairpin-helix DNA-binding motif class 1" evidence="2">
    <location>
        <begin position="189"/>
        <end position="208"/>
    </location>
</feature>
<proteinExistence type="predicted"/>
<gene>
    <name evidence="3" type="ORF">HMPREF9102_0361</name>
</gene>